<feature type="transmembrane region" description="Helical" evidence="1">
    <location>
        <begin position="80"/>
        <end position="100"/>
    </location>
</feature>
<dbReference type="Proteomes" id="UP001642540">
    <property type="component" value="Unassembled WGS sequence"/>
</dbReference>
<feature type="transmembrane region" description="Helical" evidence="1">
    <location>
        <begin position="309"/>
        <end position="332"/>
    </location>
</feature>
<proteinExistence type="predicted"/>
<keyword evidence="1" id="KW-0812">Transmembrane</keyword>
<feature type="transmembrane region" description="Helical" evidence="1">
    <location>
        <begin position="144"/>
        <end position="166"/>
    </location>
</feature>
<keyword evidence="1" id="KW-0472">Membrane</keyword>
<gene>
    <name evidence="2" type="ORF">ODALV1_LOCUS6155</name>
</gene>
<feature type="transmembrane region" description="Helical" evidence="1">
    <location>
        <begin position="49"/>
        <end position="68"/>
    </location>
</feature>
<sequence length="404" mass="46262">MSTDTSSCSRAFPLCTKSFRYCPKMVMEWCPTKKSLVTRGASSHEYLHWYFNILVVICIIGFGSSAYVVLDASNLSIDRVVLAAMLGSVSVFVWTSSYLLTKNIDDLLLGVQATRSLKKQIEERYFSTTINLNLDKYWEAVSEILCISVAILAIIPMILPGLGIYAELDPFFCTFYKLVPTHIICGDDKVCTYFTNFIILFARIIVVIICVSESCRFCAFYLSFIGFKFELTSKTLGVISNIPLTVSQELNIYSDFFKYYNALRLVDQSANEAISQLLAFLLGCGFVVFLICNMITLKCFHTMPIHVYWLAPTVSLICLFLMFFLIPLIININRESIKLGERRRKMLAFSKCWGARRKLMQLRMKCFYPISFKCGNIKMETGLDRMYFYGIFLRTLDCLLLPIF</sequence>
<name>A0ABP1Q7P2_9HEXA</name>
<reference evidence="2 3" key="1">
    <citation type="submission" date="2024-08" db="EMBL/GenBank/DDBJ databases">
        <authorList>
            <person name="Cucini C."/>
            <person name="Frati F."/>
        </authorList>
    </citation>
    <scope>NUCLEOTIDE SEQUENCE [LARGE SCALE GENOMIC DNA]</scope>
</reference>
<comment type="caution">
    <text evidence="2">The sequence shown here is derived from an EMBL/GenBank/DDBJ whole genome shotgun (WGS) entry which is preliminary data.</text>
</comment>
<organism evidence="2 3">
    <name type="scientific">Orchesella dallaii</name>
    <dbReference type="NCBI Taxonomy" id="48710"/>
    <lineage>
        <taxon>Eukaryota</taxon>
        <taxon>Metazoa</taxon>
        <taxon>Ecdysozoa</taxon>
        <taxon>Arthropoda</taxon>
        <taxon>Hexapoda</taxon>
        <taxon>Collembola</taxon>
        <taxon>Entomobryomorpha</taxon>
        <taxon>Entomobryoidea</taxon>
        <taxon>Orchesellidae</taxon>
        <taxon>Orchesellinae</taxon>
        <taxon>Orchesella</taxon>
    </lineage>
</organism>
<dbReference type="EMBL" id="CAXLJM020000019">
    <property type="protein sequence ID" value="CAL8085566.1"/>
    <property type="molecule type" value="Genomic_DNA"/>
</dbReference>
<evidence type="ECO:0000313" key="3">
    <source>
        <dbReference type="Proteomes" id="UP001642540"/>
    </source>
</evidence>
<feature type="transmembrane region" description="Helical" evidence="1">
    <location>
        <begin position="197"/>
        <end position="224"/>
    </location>
</feature>
<keyword evidence="3" id="KW-1185">Reference proteome</keyword>
<protein>
    <recommendedName>
        <fullName evidence="4">Gustatory receptor</fullName>
    </recommendedName>
</protein>
<evidence type="ECO:0008006" key="4">
    <source>
        <dbReference type="Google" id="ProtNLM"/>
    </source>
</evidence>
<evidence type="ECO:0000256" key="1">
    <source>
        <dbReference type="SAM" id="Phobius"/>
    </source>
</evidence>
<keyword evidence="1" id="KW-1133">Transmembrane helix</keyword>
<evidence type="ECO:0000313" key="2">
    <source>
        <dbReference type="EMBL" id="CAL8085566.1"/>
    </source>
</evidence>
<feature type="transmembrane region" description="Helical" evidence="1">
    <location>
        <begin position="277"/>
        <end position="297"/>
    </location>
</feature>
<accession>A0ABP1Q7P2</accession>